<dbReference type="CDD" id="cd01171">
    <property type="entry name" value="YXKO-related"/>
    <property type="match status" value="1"/>
</dbReference>
<comment type="function">
    <text evidence="14 19">Bifunctional enzyme that catalyzes the epimerization of the S- and R-forms of NAD(P)HX and the dehydration of the S-form of NAD(P)HX at the expense of ADP, which is converted to AMP. This allows the repair of both epimers of NAD(P)HX, a damaged form of NAD(P)H that is a result of enzymatic or heat-dependent hydration.</text>
</comment>
<keyword evidence="10 17" id="KW-0520">NAD</keyword>
<comment type="similarity">
    <text evidence="17">Belongs to the NnrD/CARKD family.</text>
</comment>
<dbReference type="NCBIfam" id="TIGR00196">
    <property type="entry name" value="yjeF_cterm"/>
    <property type="match status" value="1"/>
</dbReference>
<feature type="binding site" evidence="18">
    <location>
        <position position="56"/>
    </location>
    <ligand>
        <name>K(+)</name>
        <dbReference type="ChEBI" id="CHEBI:29103"/>
    </ligand>
</feature>
<dbReference type="GO" id="GO:0052855">
    <property type="term" value="F:ADP-dependent NAD(P)H-hydrate dehydratase activity"/>
    <property type="evidence" value="ECO:0007669"/>
    <property type="project" value="UniProtKB-UniRule"/>
</dbReference>
<feature type="binding site" evidence="17">
    <location>
        <position position="434"/>
    </location>
    <ligand>
        <name>AMP</name>
        <dbReference type="ChEBI" id="CHEBI:456215"/>
    </ligand>
</feature>
<dbReference type="PIRSF" id="PIRSF017184">
    <property type="entry name" value="Nnr"/>
    <property type="match status" value="1"/>
</dbReference>
<keyword evidence="11 18" id="KW-0413">Isomerase</keyword>
<comment type="subunit">
    <text evidence="17">Homotetramer.</text>
</comment>
<evidence type="ECO:0000256" key="19">
    <source>
        <dbReference type="PIRNR" id="PIRNR017184"/>
    </source>
</evidence>
<dbReference type="EC" id="4.2.1.136" evidence="19"/>
<keyword evidence="12 17" id="KW-0456">Lyase</keyword>
<dbReference type="Pfam" id="PF03853">
    <property type="entry name" value="YjeF_N"/>
    <property type="match status" value="1"/>
</dbReference>
<evidence type="ECO:0000256" key="1">
    <source>
        <dbReference type="ARBA" id="ARBA00000013"/>
    </source>
</evidence>
<sequence>MILNSSEIKAVEQKEFKLRKNSFSLMQSAGEKCADYISGNISKNNEVLVICGPGNNGGDGFIISNSLLNKGYKVKIFLILPLKNKKNDNHKAFKKLNCEVFNLNDLHKELKKKTKPIIVDCIFGTGLNKNISPSIKNIIRAINKKKAFTFSIDIPTGINSDNGKVMGEAIKANVTLALHCKKIGHVLFPGVYFSGTIKILDIGIRKSLNKIVNNKIRENNPNLWINKKFPWKKYNSHKYSRGRVYIYGSLKNYIGASLLSSSAAIRCGAGAVTVVANKDTIDKYNQKFFSLLKVEINTTEELKNFLNKSLITSFLIGPGAGVNQRTIENVKLISKFVHSVVIDADAITSFTKNPKELFSILDKDKIITPHEGEFNRIFSDLKNVKNKIEKSVKAAKQANCVLVFKGPDTIIASPDGKVCINTFSTEELAVIGSGDVLSGIIASLIGKNKMSAFNGACAGVWLHSYAARMIKKGLIAEDIIKNLPKALDRLAKKYI</sequence>
<dbReference type="InterPro" id="IPR030677">
    <property type="entry name" value="Nnr"/>
</dbReference>
<feature type="binding site" evidence="18">
    <location>
        <position position="156"/>
    </location>
    <ligand>
        <name>K(+)</name>
        <dbReference type="ChEBI" id="CHEBI:29103"/>
    </ligand>
</feature>
<evidence type="ECO:0000256" key="4">
    <source>
        <dbReference type="ARBA" id="ARBA00009524"/>
    </source>
</evidence>
<comment type="catalytic activity">
    <reaction evidence="16 17 19">
        <text>(6S)-NADPHX + ADP = AMP + phosphate + NADPH + H(+)</text>
        <dbReference type="Rhea" id="RHEA:32235"/>
        <dbReference type="ChEBI" id="CHEBI:15378"/>
        <dbReference type="ChEBI" id="CHEBI:43474"/>
        <dbReference type="ChEBI" id="CHEBI:57783"/>
        <dbReference type="ChEBI" id="CHEBI:64076"/>
        <dbReference type="ChEBI" id="CHEBI:456215"/>
        <dbReference type="ChEBI" id="CHEBI:456216"/>
        <dbReference type="EC" id="4.2.1.136"/>
    </reaction>
</comment>
<evidence type="ECO:0000256" key="13">
    <source>
        <dbReference type="ARBA" id="ARBA00023268"/>
    </source>
</evidence>
<evidence type="ECO:0000313" key="24">
    <source>
        <dbReference type="EMBL" id="NCU62737.1"/>
    </source>
</evidence>
<dbReference type="HAMAP" id="MF_01966">
    <property type="entry name" value="NADHX_epimerase"/>
    <property type="match status" value="1"/>
</dbReference>
<keyword evidence="13" id="KW-0511">Multifunctional enzyme</keyword>
<evidence type="ECO:0000256" key="11">
    <source>
        <dbReference type="ARBA" id="ARBA00023235"/>
    </source>
</evidence>
<evidence type="ECO:0000256" key="3">
    <source>
        <dbReference type="ARBA" id="ARBA00006001"/>
    </source>
</evidence>
<evidence type="ECO:0000256" key="18">
    <source>
        <dbReference type="HAMAP-Rule" id="MF_01966"/>
    </source>
</evidence>
<proteinExistence type="inferred from homology"/>
<comment type="cofactor">
    <cofactor evidence="18 19">
        <name>K(+)</name>
        <dbReference type="ChEBI" id="CHEBI:29103"/>
    </cofactor>
    <text evidence="18 19">Binds 1 potassium ion per subunit.</text>
</comment>
<evidence type="ECO:0000256" key="12">
    <source>
        <dbReference type="ARBA" id="ARBA00023239"/>
    </source>
</evidence>
<dbReference type="Proteomes" id="UP000713222">
    <property type="component" value="Unassembled WGS sequence"/>
</dbReference>
<evidence type="ECO:0000256" key="5">
    <source>
        <dbReference type="ARBA" id="ARBA00022723"/>
    </source>
</evidence>
<feature type="binding site" evidence="17">
    <location>
        <position position="435"/>
    </location>
    <ligand>
        <name>(6S)-NADPHX</name>
        <dbReference type="ChEBI" id="CHEBI:64076"/>
    </ligand>
</feature>
<gene>
    <name evidence="18" type="primary">nnrE</name>
    <name evidence="17" type="synonym">nnrD</name>
    <name evidence="22" type="ORF">EBV32_01885</name>
    <name evidence="24" type="ORF">EBV78_01385</name>
    <name evidence="23" type="ORF">EBX74_02480</name>
</gene>
<dbReference type="AlphaFoldDB" id="A0A845S869"/>
<evidence type="ECO:0000313" key="22">
    <source>
        <dbReference type="EMBL" id="NBN87827.1"/>
    </source>
</evidence>
<dbReference type="GO" id="GO:0052856">
    <property type="term" value="F:NAD(P)HX epimerase activity"/>
    <property type="evidence" value="ECO:0007669"/>
    <property type="project" value="UniProtKB-UniRule"/>
</dbReference>
<feature type="binding site" evidence="18">
    <location>
        <position position="120"/>
    </location>
    <ligand>
        <name>K(+)</name>
        <dbReference type="ChEBI" id="CHEBI:29103"/>
    </ligand>
</feature>
<evidence type="ECO:0000256" key="9">
    <source>
        <dbReference type="ARBA" id="ARBA00022958"/>
    </source>
</evidence>
<accession>A0A845S869</accession>
<evidence type="ECO:0000256" key="7">
    <source>
        <dbReference type="ARBA" id="ARBA00022840"/>
    </source>
</evidence>
<comment type="caution">
    <text evidence="18">Lacks conserved residue(s) required for the propagation of feature annotation.</text>
</comment>
<dbReference type="HAMAP" id="MF_01965">
    <property type="entry name" value="NADHX_dehydratase"/>
    <property type="match status" value="1"/>
</dbReference>
<evidence type="ECO:0000256" key="10">
    <source>
        <dbReference type="ARBA" id="ARBA00023027"/>
    </source>
</evidence>
<feature type="binding site" evidence="18">
    <location>
        <begin position="55"/>
        <end position="59"/>
    </location>
    <ligand>
        <name>(6S)-NADPHX</name>
        <dbReference type="ChEBI" id="CHEBI:64076"/>
    </ligand>
</feature>
<dbReference type="InterPro" id="IPR004443">
    <property type="entry name" value="YjeF_N_dom"/>
</dbReference>
<comment type="catalytic activity">
    <reaction evidence="1 18 19">
        <text>(6R)-NADHX = (6S)-NADHX</text>
        <dbReference type="Rhea" id="RHEA:32215"/>
        <dbReference type="ChEBI" id="CHEBI:64074"/>
        <dbReference type="ChEBI" id="CHEBI:64075"/>
        <dbReference type="EC" id="5.1.99.6"/>
    </reaction>
</comment>
<feature type="binding site" evidence="18">
    <location>
        <begin position="124"/>
        <end position="130"/>
    </location>
    <ligand>
        <name>(6S)-NADPHX</name>
        <dbReference type="ChEBI" id="CHEBI:64076"/>
    </ligand>
</feature>
<dbReference type="GO" id="GO:0046496">
    <property type="term" value="P:nicotinamide nucleotide metabolic process"/>
    <property type="evidence" value="ECO:0007669"/>
    <property type="project" value="UniProtKB-UniRule"/>
</dbReference>
<dbReference type="SUPFAM" id="SSF64153">
    <property type="entry name" value="YjeF N-terminal domain-like"/>
    <property type="match status" value="1"/>
</dbReference>
<protein>
    <recommendedName>
        <fullName evidence="19">Bifunctional NAD(P)H-hydrate repair enzyme</fullName>
    </recommendedName>
    <alternativeName>
        <fullName evidence="19">Nicotinamide nucleotide repair protein</fullName>
    </alternativeName>
    <domain>
        <recommendedName>
            <fullName evidence="19">ADP-dependent (S)-NAD(P)H-hydrate dehydratase</fullName>
            <ecNumber evidence="19">4.2.1.136</ecNumber>
        </recommendedName>
        <alternativeName>
            <fullName evidence="19">ADP-dependent NAD(P)HX dehydratase</fullName>
        </alternativeName>
    </domain>
    <domain>
        <recommendedName>
            <fullName evidence="19">NAD(P)H-hydrate epimerase</fullName>
            <ecNumber evidence="19">5.1.99.6</ecNumber>
        </recommendedName>
    </domain>
</protein>
<comment type="similarity">
    <text evidence="4 19">In the C-terminal section; belongs to the NnrD/CARKD family.</text>
</comment>
<feature type="binding site" evidence="17">
    <location>
        <position position="370"/>
    </location>
    <ligand>
        <name>(6S)-NADPHX</name>
        <dbReference type="ChEBI" id="CHEBI:64076"/>
    </ligand>
</feature>
<comment type="catalytic activity">
    <reaction evidence="15 17 19">
        <text>(6S)-NADHX + ADP = AMP + phosphate + NADH + H(+)</text>
        <dbReference type="Rhea" id="RHEA:32223"/>
        <dbReference type="ChEBI" id="CHEBI:15378"/>
        <dbReference type="ChEBI" id="CHEBI:43474"/>
        <dbReference type="ChEBI" id="CHEBI:57945"/>
        <dbReference type="ChEBI" id="CHEBI:64074"/>
        <dbReference type="ChEBI" id="CHEBI:456215"/>
        <dbReference type="ChEBI" id="CHEBI:456216"/>
        <dbReference type="EC" id="4.2.1.136"/>
    </reaction>
</comment>
<keyword evidence="5 18" id="KW-0479">Metal-binding</keyword>
<dbReference type="Gene3D" id="3.40.1190.20">
    <property type="match status" value="1"/>
</dbReference>
<evidence type="ECO:0000256" key="17">
    <source>
        <dbReference type="HAMAP-Rule" id="MF_01965"/>
    </source>
</evidence>
<dbReference type="PROSITE" id="PS51385">
    <property type="entry name" value="YJEF_N"/>
    <property type="match status" value="1"/>
</dbReference>
<evidence type="ECO:0000313" key="25">
    <source>
        <dbReference type="Proteomes" id="UP000572953"/>
    </source>
</evidence>
<evidence type="ECO:0000259" key="21">
    <source>
        <dbReference type="PROSITE" id="PS51385"/>
    </source>
</evidence>
<evidence type="ECO:0000256" key="6">
    <source>
        <dbReference type="ARBA" id="ARBA00022741"/>
    </source>
</evidence>
<evidence type="ECO:0000256" key="8">
    <source>
        <dbReference type="ARBA" id="ARBA00022857"/>
    </source>
</evidence>
<feature type="binding site" evidence="18">
    <location>
        <position position="153"/>
    </location>
    <ligand>
        <name>(6S)-NADPHX</name>
        <dbReference type="ChEBI" id="CHEBI:64076"/>
    </ligand>
</feature>
<dbReference type="EMBL" id="RGET01000016">
    <property type="protein sequence ID" value="NBN87827.1"/>
    <property type="molecule type" value="Genomic_DNA"/>
</dbReference>
<dbReference type="Pfam" id="PF01256">
    <property type="entry name" value="Carb_kinase"/>
    <property type="match status" value="1"/>
</dbReference>
<dbReference type="GO" id="GO:0046872">
    <property type="term" value="F:metal ion binding"/>
    <property type="evidence" value="ECO:0007669"/>
    <property type="project" value="UniProtKB-UniRule"/>
</dbReference>
<dbReference type="EMBL" id="RGGN01000029">
    <property type="protein sequence ID" value="NCU62737.1"/>
    <property type="molecule type" value="Genomic_DNA"/>
</dbReference>
<dbReference type="NCBIfam" id="TIGR00197">
    <property type="entry name" value="yjeF_nterm"/>
    <property type="match status" value="1"/>
</dbReference>
<dbReference type="InterPro" id="IPR036652">
    <property type="entry name" value="YjeF_N_dom_sf"/>
</dbReference>
<comment type="caution">
    <text evidence="24">The sequence shown here is derived from an EMBL/GenBank/DDBJ whole genome shotgun (WGS) entry which is preliminary data.</text>
</comment>
<comment type="similarity">
    <text evidence="18">Belongs to the NnrE/AIBP family.</text>
</comment>
<dbReference type="EMBL" id="RGOB01000055">
    <property type="protein sequence ID" value="NCU53156.1"/>
    <property type="molecule type" value="Genomic_DNA"/>
</dbReference>
<evidence type="ECO:0000313" key="23">
    <source>
        <dbReference type="EMBL" id="NCU53156.1"/>
    </source>
</evidence>
<feature type="domain" description="YjeF N-terminal" evidence="21">
    <location>
        <begin position="8"/>
        <end position="210"/>
    </location>
</feature>
<feature type="binding site" evidence="17">
    <location>
        <begin position="405"/>
        <end position="409"/>
    </location>
    <ligand>
        <name>AMP</name>
        <dbReference type="ChEBI" id="CHEBI:456215"/>
    </ligand>
</feature>
<organism evidence="24 25">
    <name type="scientific">Candidatus Fonsibacter lacus</name>
    <dbReference type="NCBI Taxonomy" id="2576439"/>
    <lineage>
        <taxon>Bacteria</taxon>
        <taxon>Pseudomonadati</taxon>
        <taxon>Pseudomonadota</taxon>
        <taxon>Alphaproteobacteria</taxon>
        <taxon>Candidatus Pelagibacterales</taxon>
        <taxon>Candidatus Pelagibacterales incertae sedis</taxon>
        <taxon>Candidatus Fonsibacter</taxon>
    </lineage>
</organism>
<evidence type="ECO:0000256" key="14">
    <source>
        <dbReference type="ARBA" id="ARBA00025153"/>
    </source>
</evidence>
<dbReference type="Gene3D" id="3.40.50.10260">
    <property type="entry name" value="YjeF N-terminal domain"/>
    <property type="match status" value="1"/>
</dbReference>
<dbReference type="PANTHER" id="PTHR12592">
    <property type="entry name" value="ATP-DEPENDENT (S)-NAD(P)H-HYDRATE DEHYDRATASE FAMILY MEMBER"/>
    <property type="match status" value="1"/>
</dbReference>
<name>A0A845S869_9PROT</name>
<comment type="function">
    <text evidence="18">Catalyzes the epimerization of the S- and R-forms of NAD(P)HX, a damaged form of NAD(P)H that is a result of enzymatic or heat-dependent hydration. This is a prerequisite for the S-specific NAD(P)H-hydrate dehydratase to allow the repair of both epimers of NAD(P)HX.</text>
</comment>
<keyword evidence="9 18" id="KW-0630">Potassium</keyword>
<evidence type="ECO:0000256" key="2">
    <source>
        <dbReference type="ARBA" id="ARBA00000909"/>
    </source>
</evidence>
<comment type="catalytic activity">
    <reaction evidence="2 18 19">
        <text>(6R)-NADPHX = (6S)-NADPHX</text>
        <dbReference type="Rhea" id="RHEA:32227"/>
        <dbReference type="ChEBI" id="CHEBI:64076"/>
        <dbReference type="ChEBI" id="CHEBI:64077"/>
        <dbReference type="EC" id="5.1.99.6"/>
    </reaction>
</comment>
<evidence type="ECO:0000256" key="16">
    <source>
        <dbReference type="ARBA" id="ARBA00049209"/>
    </source>
</evidence>
<comment type="function">
    <text evidence="17">Catalyzes the dehydration of the S-form of NAD(P)HX at the expense of ADP, which is converted to AMP. Together with NAD(P)HX epimerase, which catalyzes the epimerization of the S- and R-forms, the enzyme allows the repair of both epimers of NAD(P)HX, a damaged form of NAD(P)H that is a result of enzymatic or heat-dependent hydration.</text>
</comment>
<dbReference type="Proteomes" id="UP000572953">
    <property type="component" value="Unassembled WGS sequence"/>
</dbReference>
<feature type="domain" description="YjeF C-terminal" evidence="20">
    <location>
        <begin position="221"/>
        <end position="490"/>
    </location>
</feature>
<dbReference type="InterPro" id="IPR029056">
    <property type="entry name" value="Ribokinase-like"/>
</dbReference>
<dbReference type="PANTHER" id="PTHR12592:SF0">
    <property type="entry name" value="ATP-DEPENDENT (S)-NAD(P)H-HYDRATE DEHYDRATASE"/>
    <property type="match status" value="1"/>
</dbReference>
<evidence type="ECO:0000256" key="15">
    <source>
        <dbReference type="ARBA" id="ARBA00048238"/>
    </source>
</evidence>
<feature type="binding site" evidence="17">
    <location>
        <position position="256"/>
    </location>
    <ligand>
        <name>(6S)-NADPHX</name>
        <dbReference type="ChEBI" id="CHEBI:64076"/>
    </ligand>
</feature>
<dbReference type="EC" id="5.1.99.6" evidence="19"/>
<reference evidence="24 25" key="1">
    <citation type="submission" date="2018-10" db="EMBL/GenBank/DDBJ databases">
        <title>Iterative Subtractive Binning of Freshwater Chronoseries Metagenomes Recovers Nearly Complete Genomes from over Four Hundred Novel Species.</title>
        <authorList>
            <person name="Rodriguez-R L.M."/>
            <person name="Tsementzi D."/>
            <person name="Luo C."/>
            <person name="Konstantinidis K.T."/>
        </authorList>
    </citation>
    <scope>NUCLEOTIDE SEQUENCE [LARGE SCALE GENOMIC DNA]</scope>
    <source>
        <strain evidence="24">WB7_2B_003</strain>
        <strain evidence="22">WB7_6_001</strain>
        <strain evidence="23">WB8_2A_004</strain>
    </source>
</reference>
<keyword evidence="8 17" id="KW-0521">NADP</keyword>
<dbReference type="GO" id="GO:0005524">
    <property type="term" value="F:ATP binding"/>
    <property type="evidence" value="ECO:0007669"/>
    <property type="project" value="UniProtKB-UniRule"/>
</dbReference>
<dbReference type="SUPFAM" id="SSF53613">
    <property type="entry name" value="Ribokinase-like"/>
    <property type="match status" value="1"/>
</dbReference>
<dbReference type="Proteomes" id="UP000747791">
    <property type="component" value="Unassembled WGS sequence"/>
</dbReference>
<evidence type="ECO:0000259" key="20">
    <source>
        <dbReference type="PROSITE" id="PS51383"/>
    </source>
</evidence>
<dbReference type="GO" id="GO:0110051">
    <property type="term" value="P:metabolite repair"/>
    <property type="evidence" value="ECO:0007669"/>
    <property type="project" value="TreeGrafter"/>
</dbReference>
<dbReference type="PROSITE" id="PS51383">
    <property type="entry name" value="YJEF_C_3"/>
    <property type="match status" value="1"/>
</dbReference>
<dbReference type="InterPro" id="IPR000631">
    <property type="entry name" value="CARKD"/>
</dbReference>
<keyword evidence="7 17" id="KW-0067">ATP-binding</keyword>
<comment type="cofactor">
    <cofactor evidence="17">
        <name>Mg(2+)</name>
        <dbReference type="ChEBI" id="CHEBI:18420"/>
    </cofactor>
</comment>
<feature type="binding site" evidence="17">
    <location>
        <position position="319"/>
    </location>
    <ligand>
        <name>(6S)-NADPHX</name>
        <dbReference type="ChEBI" id="CHEBI:64076"/>
    </ligand>
</feature>
<comment type="similarity">
    <text evidence="3 19">In the N-terminal section; belongs to the NnrE/AIBP family.</text>
</comment>
<keyword evidence="6 17" id="KW-0547">Nucleotide-binding</keyword>